<gene>
    <name evidence="2" type="ORF">GGR90_003157</name>
</gene>
<sequence>MTRAAPGWNRFARVSRPVAAAVLSLMALLMAWGAAGGVGRNHVAVASPSAAHFDGLVGDHALYARIAQRVAAGESYYTAAAAEHRSGHYPLRPFVTVRLPTLAHIVAALGEQKTMFLFLLVGGAAIVAWYRRLRTEAGIPRYAPIGALFVAANLTQLAAREWLFIHEVAAGALLALALALYRPARPWLAMVIIAAALAIRETIVPVAMLFGLFALIDRDWRAAAGWLAIGLCFAGGLAAHVTTLSAVITPADPASQGWHGQGGWIAYLSFVQTSSLLRFFEGWVAALLVPLALLGWAAWRSRLGLAVLLIQLGYAALLMLFARPANFYWAMLVTPTLFIGLAFAPAALAGLARALRQPAQPVAAPIPASP</sequence>
<evidence type="ECO:0008006" key="4">
    <source>
        <dbReference type="Google" id="ProtNLM"/>
    </source>
</evidence>
<proteinExistence type="predicted"/>
<feature type="transmembrane region" description="Helical" evidence="1">
    <location>
        <begin position="276"/>
        <end position="296"/>
    </location>
</feature>
<feature type="transmembrane region" description="Helical" evidence="1">
    <location>
        <begin position="223"/>
        <end position="248"/>
    </location>
</feature>
<feature type="transmembrane region" description="Helical" evidence="1">
    <location>
        <begin position="303"/>
        <end position="322"/>
    </location>
</feature>
<feature type="transmembrane region" description="Helical" evidence="1">
    <location>
        <begin position="114"/>
        <end position="131"/>
    </location>
</feature>
<dbReference type="RefSeq" id="WP_167922317.1">
    <property type="nucleotide sequence ID" value="NZ_JAATIT010000004.1"/>
</dbReference>
<protein>
    <recommendedName>
        <fullName evidence="4">DUF2029 domain-containing protein</fullName>
    </recommendedName>
</protein>
<evidence type="ECO:0000256" key="1">
    <source>
        <dbReference type="SAM" id="Phobius"/>
    </source>
</evidence>
<reference evidence="2 3" key="1">
    <citation type="submission" date="2020-03" db="EMBL/GenBank/DDBJ databases">
        <title>Genomic Encyclopedia of Type Strains, Phase IV (KMG-IV): sequencing the most valuable type-strain genomes for metagenomic binning, comparative biology and taxonomic classification.</title>
        <authorList>
            <person name="Goeker M."/>
        </authorList>
    </citation>
    <scope>NUCLEOTIDE SEQUENCE [LARGE SCALE GENOMIC DNA]</scope>
    <source>
        <strain evidence="2 3">DSM 25229</strain>
    </source>
</reference>
<comment type="caution">
    <text evidence="2">The sequence shown here is derived from an EMBL/GenBank/DDBJ whole genome shotgun (WGS) entry which is preliminary data.</text>
</comment>
<evidence type="ECO:0000313" key="2">
    <source>
        <dbReference type="EMBL" id="NJB90955.1"/>
    </source>
</evidence>
<keyword evidence="1" id="KW-0812">Transmembrane</keyword>
<dbReference type="EMBL" id="JAATIT010000004">
    <property type="protein sequence ID" value="NJB90955.1"/>
    <property type="molecule type" value="Genomic_DNA"/>
</dbReference>
<feature type="transmembrane region" description="Helical" evidence="1">
    <location>
        <begin position="328"/>
        <end position="351"/>
    </location>
</feature>
<organism evidence="2 3">
    <name type="scientific">Sphingopyxis italica</name>
    <dbReference type="NCBI Taxonomy" id="1129133"/>
    <lineage>
        <taxon>Bacteria</taxon>
        <taxon>Pseudomonadati</taxon>
        <taxon>Pseudomonadota</taxon>
        <taxon>Alphaproteobacteria</taxon>
        <taxon>Sphingomonadales</taxon>
        <taxon>Sphingomonadaceae</taxon>
        <taxon>Sphingopyxis</taxon>
    </lineage>
</organism>
<evidence type="ECO:0000313" key="3">
    <source>
        <dbReference type="Proteomes" id="UP000535078"/>
    </source>
</evidence>
<accession>A0A7X5XTC0</accession>
<feature type="transmembrane region" description="Helical" evidence="1">
    <location>
        <begin position="162"/>
        <end position="181"/>
    </location>
</feature>
<dbReference type="Proteomes" id="UP000535078">
    <property type="component" value="Unassembled WGS sequence"/>
</dbReference>
<dbReference type="AlphaFoldDB" id="A0A7X5XTC0"/>
<keyword evidence="3" id="KW-1185">Reference proteome</keyword>
<keyword evidence="1" id="KW-0472">Membrane</keyword>
<feature type="transmembrane region" description="Helical" evidence="1">
    <location>
        <begin position="187"/>
        <end position="216"/>
    </location>
</feature>
<name>A0A7X5XTC0_9SPHN</name>
<keyword evidence="1" id="KW-1133">Transmembrane helix</keyword>